<comment type="caution">
    <text evidence="1">The sequence shown here is derived from an EMBL/GenBank/DDBJ whole genome shotgun (WGS) entry which is preliminary data.</text>
</comment>
<accession>A0ABU7AT76</accession>
<reference evidence="1 2" key="1">
    <citation type="submission" date="2021-07" db="EMBL/GenBank/DDBJ databases">
        <authorList>
            <person name="Palmer J.M."/>
        </authorList>
    </citation>
    <scope>NUCLEOTIDE SEQUENCE [LARGE SCALE GENOMIC DNA]</scope>
    <source>
        <strain evidence="1 2">AT_MEX2019</strain>
        <tissue evidence="1">Muscle</tissue>
    </source>
</reference>
<name>A0ABU7AT76_9TELE</name>
<proteinExistence type="predicted"/>
<evidence type="ECO:0000313" key="1">
    <source>
        <dbReference type="EMBL" id="MED6240640.1"/>
    </source>
</evidence>
<organism evidence="1 2">
    <name type="scientific">Ataeniobius toweri</name>
    <dbReference type="NCBI Taxonomy" id="208326"/>
    <lineage>
        <taxon>Eukaryota</taxon>
        <taxon>Metazoa</taxon>
        <taxon>Chordata</taxon>
        <taxon>Craniata</taxon>
        <taxon>Vertebrata</taxon>
        <taxon>Euteleostomi</taxon>
        <taxon>Actinopterygii</taxon>
        <taxon>Neopterygii</taxon>
        <taxon>Teleostei</taxon>
        <taxon>Neoteleostei</taxon>
        <taxon>Acanthomorphata</taxon>
        <taxon>Ovalentaria</taxon>
        <taxon>Atherinomorphae</taxon>
        <taxon>Cyprinodontiformes</taxon>
        <taxon>Goodeidae</taxon>
        <taxon>Ataeniobius</taxon>
    </lineage>
</organism>
<keyword evidence="2" id="KW-1185">Reference proteome</keyword>
<dbReference type="EMBL" id="JAHUTI010025326">
    <property type="protein sequence ID" value="MED6240640.1"/>
    <property type="molecule type" value="Genomic_DNA"/>
</dbReference>
<dbReference type="Proteomes" id="UP001345963">
    <property type="component" value="Unassembled WGS sequence"/>
</dbReference>
<evidence type="ECO:0000313" key="2">
    <source>
        <dbReference type="Proteomes" id="UP001345963"/>
    </source>
</evidence>
<sequence>MLVVVSALKQIATSATKHQQHLETGALVGQLDLIIRLVAVVSVVYKPPIISGNPTIMQVLCLLSRLKDPDPTSLPDSRPVAQTLAIINCPEKPVLADIIHVVPDSSVHSTGQYAGNGLPHP</sequence>
<gene>
    <name evidence="1" type="ORF">ATANTOWER_024793</name>
</gene>
<protein>
    <submittedName>
        <fullName evidence="1">Uncharacterized protein</fullName>
    </submittedName>
</protein>